<feature type="chain" id="PRO_5044339480" description="G5 domain-containing protein" evidence="6">
    <location>
        <begin position="38"/>
        <end position="1690"/>
    </location>
</feature>
<feature type="signal peptide" evidence="6">
    <location>
        <begin position="1"/>
        <end position="37"/>
    </location>
</feature>
<evidence type="ECO:0000256" key="5">
    <source>
        <dbReference type="SAM" id="Phobius"/>
    </source>
</evidence>
<gene>
    <name evidence="9" type="ORF">BVE84_03555</name>
    <name evidence="8" type="ORF">BVE86_02835</name>
</gene>
<evidence type="ECO:0000313" key="11">
    <source>
        <dbReference type="Proteomes" id="UP000188946"/>
    </source>
</evidence>
<dbReference type="EMBL" id="MSPR01000004">
    <property type="protein sequence ID" value="ONK30329.1"/>
    <property type="molecule type" value="Genomic_DNA"/>
</dbReference>
<evidence type="ECO:0000259" key="7">
    <source>
        <dbReference type="PROSITE" id="PS51109"/>
    </source>
</evidence>
<dbReference type="PROSITE" id="PS51109">
    <property type="entry name" value="G5"/>
    <property type="match status" value="3"/>
</dbReference>
<feature type="transmembrane region" description="Helical" evidence="5">
    <location>
        <begin position="100"/>
        <end position="119"/>
    </location>
</feature>
<dbReference type="NCBIfam" id="TIGR01168">
    <property type="entry name" value="YSIRK_signal"/>
    <property type="match status" value="1"/>
</dbReference>
<evidence type="ECO:0000313" key="10">
    <source>
        <dbReference type="Proteomes" id="UP000188600"/>
    </source>
</evidence>
<dbReference type="GO" id="GO:0016020">
    <property type="term" value="C:membrane"/>
    <property type="evidence" value="ECO:0007669"/>
    <property type="project" value="InterPro"/>
</dbReference>
<dbReference type="Proteomes" id="UP000188946">
    <property type="component" value="Unassembled WGS sequence"/>
</dbReference>
<dbReference type="InterPro" id="IPR008006">
    <property type="entry name" value="Peptidase_M26_N_dom"/>
</dbReference>
<evidence type="ECO:0000313" key="8">
    <source>
        <dbReference type="EMBL" id="ONK28644.1"/>
    </source>
</evidence>
<dbReference type="Pfam" id="PF05342">
    <property type="entry name" value="Peptidase_M26_N"/>
    <property type="match status" value="1"/>
</dbReference>
<feature type="domain" description="G5" evidence="7">
    <location>
        <begin position="409"/>
        <end position="489"/>
    </location>
</feature>
<evidence type="ECO:0000256" key="4">
    <source>
        <dbReference type="SAM" id="MobiDB-lite"/>
    </source>
</evidence>
<evidence type="ECO:0000256" key="1">
    <source>
        <dbReference type="ARBA" id="ARBA00022670"/>
    </source>
</evidence>
<feature type="transmembrane region" description="Helical" evidence="5">
    <location>
        <begin position="126"/>
        <end position="147"/>
    </location>
</feature>
<dbReference type="Proteomes" id="UP000188600">
    <property type="component" value="Unassembled WGS sequence"/>
</dbReference>
<accession>A0AB36JSP7</accession>
<keyword evidence="5" id="KW-0472">Membrane</keyword>
<dbReference type="GO" id="GO:0006508">
    <property type="term" value="P:proteolysis"/>
    <property type="evidence" value="ECO:0007669"/>
    <property type="project" value="UniProtKB-KW"/>
</dbReference>
<dbReference type="GO" id="GO:0005576">
    <property type="term" value="C:extracellular region"/>
    <property type="evidence" value="ECO:0007669"/>
    <property type="project" value="InterPro"/>
</dbReference>
<dbReference type="InterPro" id="IPR011098">
    <property type="entry name" value="G5_dom"/>
</dbReference>
<keyword evidence="1" id="KW-0645">Protease</keyword>
<proteinExistence type="predicted"/>
<dbReference type="GO" id="GO:0004222">
    <property type="term" value="F:metalloendopeptidase activity"/>
    <property type="evidence" value="ECO:0007669"/>
    <property type="project" value="InterPro"/>
</dbReference>
<protein>
    <recommendedName>
        <fullName evidence="7">G5 domain-containing protein</fullName>
    </recommendedName>
</protein>
<dbReference type="RefSeq" id="WP_076995715.1">
    <property type="nucleotide sequence ID" value="NZ_MSPR01000004.1"/>
</dbReference>
<dbReference type="Gene3D" id="2.20.230.10">
    <property type="entry name" value="Resuscitation-promoting factor rpfb"/>
    <property type="match status" value="6"/>
</dbReference>
<dbReference type="Pfam" id="PF07580">
    <property type="entry name" value="Peptidase_M26_C"/>
    <property type="match status" value="1"/>
</dbReference>
<evidence type="ECO:0000256" key="3">
    <source>
        <dbReference type="ARBA" id="ARBA00022801"/>
    </source>
</evidence>
<dbReference type="PROSITE" id="PS51257">
    <property type="entry name" value="PROKAR_LIPOPROTEIN"/>
    <property type="match status" value="1"/>
</dbReference>
<evidence type="ECO:0000256" key="6">
    <source>
        <dbReference type="SAM" id="SignalP"/>
    </source>
</evidence>
<dbReference type="InterPro" id="IPR011505">
    <property type="entry name" value="Peptidase_M26_C_dom"/>
</dbReference>
<keyword evidence="3" id="KW-0378">Hydrolase</keyword>
<comment type="caution">
    <text evidence="8">The sequence shown here is derived from an EMBL/GenBank/DDBJ whole genome shotgun (WGS) entry which is preliminary data.</text>
</comment>
<feature type="domain" description="G5" evidence="7">
    <location>
        <begin position="268"/>
        <end position="348"/>
    </location>
</feature>
<dbReference type="InterPro" id="IPR005877">
    <property type="entry name" value="YSIRK_signal_dom"/>
</dbReference>
<dbReference type="EMBL" id="MSPT01000004">
    <property type="protein sequence ID" value="ONK28644.1"/>
    <property type="molecule type" value="Genomic_DNA"/>
</dbReference>
<dbReference type="SMART" id="SM01208">
    <property type="entry name" value="G5"/>
    <property type="match status" value="6"/>
</dbReference>
<feature type="domain" description="G5" evidence="7">
    <location>
        <begin position="550"/>
        <end position="630"/>
    </location>
</feature>
<organism evidence="8 10">
    <name type="scientific">Streptococcus azizii</name>
    <dbReference type="NCBI Taxonomy" id="1579424"/>
    <lineage>
        <taxon>Bacteria</taxon>
        <taxon>Bacillati</taxon>
        <taxon>Bacillota</taxon>
        <taxon>Bacilli</taxon>
        <taxon>Lactobacillales</taxon>
        <taxon>Streptococcaceae</taxon>
        <taxon>Streptococcus</taxon>
    </lineage>
</organism>
<feature type="compositionally biased region" description="Pro residues" evidence="4">
    <location>
        <begin position="189"/>
        <end position="200"/>
    </location>
</feature>
<name>A0AB36JSP7_9STRE</name>
<dbReference type="GO" id="GO:0008270">
    <property type="term" value="F:zinc ion binding"/>
    <property type="evidence" value="ECO:0007669"/>
    <property type="project" value="InterPro"/>
</dbReference>
<feature type="region of interest" description="Disordered" evidence="4">
    <location>
        <begin position="187"/>
        <end position="217"/>
    </location>
</feature>
<evidence type="ECO:0000313" key="9">
    <source>
        <dbReference type="EMBL" id="ONK30329.1"/>
    </source>
</evidence>
<keyword evidence="11" id="KW-1185">Reference proteome</keyword>
<reference evidence="10 11" key="1">
    <citation type="submission" date="2016-12" db="EMBL/GenBank/DDBJ databases">
        <authorList>
            <person name="Gulvik C.A."/>
        </authorList>
    </citation>
    <scope>NUCLEOTIDE SEQUENCE [LARGE SCALE GENOMIC DNA]</scope>
    <source>
        <strain evidence="9 11">12-5202</strain>
        <strain evidence="8 10">12-5291</strain>
    </source>
</reference>
<keyword evidence="5" id="KW-1133">Transmembrane helix</keyword>
<dbReference type="Pfam" id="PF07501">
    <property type="entry name" value="G5"/>
    <property type="match status" value="6"/>
</dbReference>
<keyword evidence="2 6" id="KW-0732">Signal</keyword>
<sequence length="1690" mass="189250">MKIEKCKRFSLRKLSVGLVPAVIGCMLVSFQASPVLASEQKTHTVNYQYVSEEELTEEEKQRIVKELPKLEQEEEATYYLIYRPTKARVATILPSTGSDYSLLLSSAAVLFMLVGVAVGKNRQRKITSVLLVTILGSSLLPPSALALSSHALASYNQTLSVSDSGQAPTPLDIPNYHYVGYIKSSPSQHPLPPLDEPQPSPQEEDKRQTASQLETVPFDTVYESDDTMPYGQLKEVQAGQSGEKTITTYVDTTEVISERLTKAPIQRVVVVGTQPSVTREEIPYREQRIEDETLSQGQEVVEQAGRNGVKTTTVTYVLDQATGQVTPNDPVVTEEPALDRVVKVGTKINAIETRVELPFTTLYEADDSLLPGQTRDLQVGQVGEKVVARQADTNEVLHETVIKEPIHHRVAVGVKPTVTTEEVPYNEQRIADDTLEQGQEVVEQVGQNGIKTTTITYTLDQATGQVTANAPLVTEVPAVDRVVKVGSKVGEVETRTMLPFETVYSADETLDLGQTVEVEAGQAGEKLVVTQVGTGTLIRETITILPVTRQVAVGTKPTVITEVVPYSERRITDDTLEQGQEVVEQPGENGTKTTTTTYTVDAQTGQVIAGSPTIAIQPARDKIVKVGSKVKQPPTMTVSTLTKNEDTRSVSMTFTLSDPSQTYQSAKVKLYKGDVLVRDIAITDVHAPLTIGNLEYFTPYTLKTELTYDLGSGAQSDIQQSTTVELEYKKIEFRDISSVELYKKVGDTYQLQTEPHLREDNLQTHFIKVLSTSGKPLWLPITTSSEEEKNGLPVYKVRVALPELVQDEQGSYQDNAVFYLPKSANRSERLNQYRADYTMVENARAERTIAYHNTEKLLPFYNKEYIVRMGNQILASQKLYQTSLRDVVPMIDHQAILDIHTHKTAINRLLLHYDDNTIEYLDLAYKGDFKNNRIAEYSIVGTPLLYTPEVLVDSYSEVIDAVLPTLSAIELDSQAVRQTLKIQENDTTKSIQDLYLDSTFTTVKANLAQELRKVLSTDAAINLPEGAVKEALIEKIKTNATPFLLGLTYLNKWYNINYGAMNVKDLSAYKLDFFGNQSVSTIDHIIRLGNVGFDLLRASNNVQAFDNVISTAKPNKTLFDYVENYRQLFLPTKSNNEWLKENSKAYIVETVSGVEEARQKQDAAYGQKNNRYSVGVYDTIASDRWFHRNMLLPLLTLPDESVFVMSNMAGISFGGYERYKNATSLTGDEFKAYMRERVNTAAIWQRDYFDIWYNILEDSAKDKLFATILTYDGFNYANASGGSSWRTLHDKDASIQGFFGPVGRYYLSNGSAAYATGVVIHFVAYGVLDKAGSQTFTHEMTHNLDGTAFFNNLHRREGLGAELFAFGLLESVGKSSSIIGLNTMFKEPVDDADRYHAANPLERYQSMADVDQYITRMFDVIYTLDYLEASSLLKQSDDVKKKWLRVIENKYITDRDGNQTHAGNKIRRLADNEVASLQTLDDLVDRNIINRRSYYDEAEPARNSYYGISMLSPIYAALSNEKGAPGDIMFKRMAFELWAAKGYKDGFLPYVSNQYGQEALNSGSRTWSNWFQRYVGLITDNLVFDKVFNQEYGTWAEFKKAMYAERVAKAPSLKPITIQYELGVPNSTKEVTITSVQQLQDLMDAAMVTDASNIDRTTSHTPASWVHLLKSKIYKAYLRQTDDFKTSIYK</sequence>
<evidence type="ECO:0000256" key="2">
    <source>
        <dbReference type="ARBA" id="ARBA00022729"/>
    </source>
</evidence>
<keyword evidence="5" id="KW-0812">Transmembrane</keyword>